<dbReference type="Pfam" id="PF00067">
    <property type="entry name" value="p450"/>
    <property type="match status" value="1"/>
</dbReference>
<dbReference type="InterPro" id="IPR001128">
    <property type="entry name" value="Cyt_P450"/>
</dbReference>
<dbReference type="GO" id="GO:0016705">
    <property type="term" value="F:oxidoreductase activity, acting on paired donors, with incorporation or reduction of molecular oxygen"/>
    <property type="evidence" value="ECO:0007669"/>
    <property type="project" value="InterPro"/>
</dbReference>
<organism evidence="3 4">
    <name type="scientific">Beauveria bassiana</name>
    <name type="common">White muscardine disease fungus</name>
    <name type="synonym">Tritirachium shiotae</name>
    <dbReference type="NCBI Taxonomy" id="176275"/>
    <lineage>
        <taxon>Eukaryota</taxon>
        <taxon>Fungi</taxon>
        <taxon>Dikarya</taxon>
        <taxon>Ascomycota</taxon>
        <taxon>Pezizomycotina</taxon>
        <taxon>Sordariomycetes</taxon>
        <taxon>Hypocreomycetidae</taxon>
        <taxon>Hypocreales</taxon>
        <taxon>Cordycipitaceae</taxon>
        <taxon>Beauveria</taxon>
    </lineage>
</organism>
<protein>
    <recommendedName>
        <fullName evidence="5">Cytochrome P450</fullName>
    </recommendedName>
</protein>
<dbReference type="GO" id="GO:0004497">
    <property type="term" value="F:monooxygenase activity"/>
    <property type="evidence" value="ECO:0007669"/>
    <property type="project" value="InterPro"/>
</dbReference>
<dbReference type="InterPro" id="IPR036396">
    <property type="entry name" value="Cyt_P450_sf"/>
</dbReference>
<dbReference type="OrthoDB" id="4868955at2759"/>
<keyword evidence="2" id="KW-1133">Transmembrane helix</keyword>
<dbReference type="Gene3D" id="1.10.630.10">
    <property type="entry name" value="Cytochrome P450"/>
    <property type="match status" value="1"/>
</dbReference>
<dbReference type="GO" id="GO:0005506">
    <property type="term" value="F:iron ion binding"/>
    <property type="evidence" value="ECO:0007669"/>
    <property type="project" value="InterPro"/>
</dbReference>
<evidence type="ECO:0008006" key="5">
    <source>
        <dbReference type="Google" id="ProtNLM"/>
    </source>
</evidence>
<dbReference type="AlphaFoldDB" id="A0A2S7YQ03"/>
<dbReference type="Proteomes" id="UP000237441">
    <property type="component" value="Unassembled WGS sequence"/>
</dbReference>
<proteinExistence type="inferred from homology"/>
<dbReference type="EMBL" id="JRHA01000009">
    <property type="protein sequence ID" value="PQK17912.1"/>
    <property type="molecule type" value="Genomic_DNA"/>
</dbReference>
<evidence type="ECO:0000313" key="3">
    <source>
        <dbReference type="EMBL" id="PQK17912.1"/>
    </source>
</evidence>
<evidence type="ECO:0000313" key="4">
    <source>
        <dbReference type="Proteomes" id="UP000237441"/>
    </source>
</evidence>
<dbReference type="InterPro" id="IPR050196">
    <property type="entry name" value="Cytochrome_P450_Monoox"/>
</dbReference>
<name>A0A2S7YQ03_BEABA</name>
<dbReference type="SUPFAM" id="SSF48264">
    <property type="entry name" value="Cytochrome P450"/>
    <property type="match status" value="1"/>
</dbReference>
<keyword evidence="2" id="KW-0472">Membrane</keyword>
<keyword evidence="2" id="KW-0812">Transmembrane</keyword>
<dbReference type="GO" id="GO:0020037">
    <property type="term" value="F:heme binding"/>
    <property type="evidence" value="ECO:0007669"/>
    <property type="project" value="InterPro"/>
</dbReference>
<comment type="similarity">
    <text evidence="1">Belongs to the cytochrome P450 family.</text>
</comment>
<gene>
    <name evidence="3" type="ORF">BB8028_0009g01120</name>
</gene>
<reference evidence="3 4" key="1">
    <citation type="submission" date="2016-07" db="EMBL/GenBank/DDBJ databases">
        <title>Comparative genomics of the entomopathogenic fungus Beauveria bassiana.</title>
        <authorList>
            <person name="Valero Jimenez C.A."/>
            <person name="Zwaan B.J."/>
            <person name="Van Kan J.A."/>
            <person name="Takken W."/>
            <person name="Debets A.J."/>
            <person name="Schoustra S.E."/>
            <person name="Koenraadt C.J."/>
        </authorList>
    </citation>
    <scope>NUCLEOTIDE SEQUENCE [LARGE SCALE GENOMIC DNA]</scope>
    <source>
        <strain evidence="3 4">ARSEF 8028</strain>
    </source>
</reference>
<feature type="transmembrane region" description="Helical" evidence="2">
    <location>
        <begin position="6"/>
        <end position="24"/>
    </location>
</feature>
<dbReference type="PANTHER" id="PTHR24291">
    <property type="entry name" value="CYTOCHROME P450 FAMILY 4"/>
    <property type="match status" value="1"/>
</dbReference>
<accession>A0A2S7YQ03</accession>
<evidence type="ECO:0000256" key="1">
    <source>
        <dbReference type="ARBA" id="ARBA00010617"/>
    </source>
</evidence>
<dbReference type="PANTHER" id="PTHR24291:SF167">
    <property type="entry name" value="CYTOCHROME P450 MONOOXYGENASE GLIC"/>
    <property type="match status" value="1"/>
</dbReference>
<sequence length="481" mass="54884">MLTSNYPFQILLGVICSFLIALLLRRHTQGTFVDGAGYAMKEIQGDTGARRFTHGQEVSDEGFKVANGRPYVMYNGWRKEVVLCAPEHLRAFFRGNVREHRKSSYGNMGYFLNQLLRHSPAQAYGDNWKAIRSLFDPLFSHGAGMAFLPCLRRDIRGWLQSIPKTLSSQEHKESSFSVDASGLELRELAQMREELGFIELPTWFIIPSVYKFLPTRANRLLKQFTKGFKEFNLRMIALAEKIALQNIFNVTGPQGQITLEQFLHTVDEILLDNLEVSAAALSYLLINVAGDVQLQQKLRDEARRHLQSGKEQGFEQYLGRSNTLLEFCCAESRRLCPVDWFSPPERSNVDKTVDGYHIPAGTDVTVDITRVNIHSPLWSRPILTPEGKRQVNGYDLYPERFNQIARMESSYNVVGFGVSARQCLGQHFASLLMRVVLVEVVSNYRITTKQRAWDCGFRQDRTVLAPKPQEIVFEELEPLPL</sequence>
<evidence type="ECO:0000256" key="2">
    <source>
        <dbReference type="SAM" id="Phobius"/>
    </source>
</evidence>
<comment type="caution">
    <text evidence="3">The sequence shown here is derived from an EMBL/GenBank/DDBJ whole genome shotgun (WGS) entry which is preliminary data.</text>
</comment>